<dbReference type="RefSeq" id="WP_037522180.1">
    <property type="nucleotide sequence ID" value="NZ_JGVR01000042.1"/>
</dbReference>
<accession>A0A084EBB8</accession>
<keyword evidence="1" id="KW-1133">Transmembrane helix</keyword>
<feature type="transmembrane region" description="Helical" evidence="1">
    <location>
        <begin position="95"/>
        <end position="112"/>
    </location>
</feature>
<keyword evidence="1" id="KW-0472">Membrane</keyword>
<proteinExistence type="predicted"/>
<feature type="transmembrane region" description="Helical" evidence="1">
    <location>
        <begin position="15"/>
        <end position="36"/>
    </location>
</feature>
<gene>
    <name evidence="2" type="ORF">CP98_04496</name>
</gene>
<dbReference type="EMBL" id="JGVR01000042">
    <property type="protein sequence ID" value="KEZ15260.1"/>
    <property type="molecule type" value="Genomic_DNA"/>
</dbReference>
<keyword evidence="1" id="KW-0812">Transmembrane</keyword>
<sequence length="132" mass="13922">MGSLRAYLQQHRGQALALVLLALCMKALLPGGFMLAQQQRTLVIQFCHDAAIGSTASQLIVPLQADPDHQPADAAKRTCPYGALSMASLGGADPLILALAIAFALLLVFAPVRPPALVRNCHLRPPLRGPPA</sequence>
<evidence type="ECO:0000256" key="1">
    <source>
        <dbReference type="SAM" id="Phobius"/>
    </source>
</evidence>
<evidence type="ECO:0008006" key="4">
    <source>
        <dbReference type="Google" id="ProtNLM"/>
    </source>
</evidence>
<evidence type="ECO:0000313" key="2">
    <source>
        <dbReference type="EMBL" id="KEZ15260.1"/>
    </source>
</evidence>
<protein>
    <recommendedName>
        <fullName evidence="4">DUF2946 domain-containing protein</fullName>
    </recommendedName>
</protein>
<reference evidence="2 3" key="1">
    <citation type="submission" date="2014-03" db="EMBL/GenBank/DDBJ databases">
        <title>Genome sequence of Sphingobium yanoikuyae B1.</title>
        <authorList>
            <person name="Gan H.M."/>
            <person name="Gan H.Y."/>
            <person name="Savka M.A."/>
        </authorList>
    </citation>
    <scope>NUCLEOTIDE SEQUENCE [LARGE SCALE GENOMIC DNA]</scope>
    <source>
        <strain evidence="2 3">B1</strain>
    </source>
</reference>
<dbReference type="Proteomes" id="UP000028534">
    <property type="component" value="Unassembled WGS sequence"/>
</dbReference>
<dbReference type="eggNOG" id="ENOG5031C7G">
    <property type="taxonomic scope" value="Bacteria"/>
</dbReference>
<dbReference type="AlphaFoldDB" id="A0A084EBB8"/>
<organism evidence="2 3">
    <name type="scientific">Sphingobium yanoikuyae</name>
    <name type="common">Sphingomonas yanoikuyae</name>
    <dbReference type="NCBI Taxonomy" id="13690"/>
    <lineage>
        <taxon>Bacteria</taxon>
        <taxon>Pseudomonadati</taxon>
        <taxon>Pseudomonadota</taxon>
        <taxon>Alphaproteobacteria</taxon>
        <taxon>Sphingomonadales</taxon>
        <taxon>Sphingomonadaceae</taxon>
        <taxon>Sphingobium</taxon>
    </lineage>
</organism>
<dbReference type="STRING" id="13690.AX777_16005"/>
<name>A0A084EBB8_SPHYA</name>
<evidence type="ECO:0000313" key="3">
    <source>
        <dbReference type="Proteomes" id="UP000028534"/>
    </source>
</evidence>
<comment type="caution">
    <text evidence="2">The sequence shown here is derived from an EMBL/GenBank/DDBJ whole genome shotgun (WGS) entry which is preliminary data.</text>
</comment>
<dbReference type="PATRIC" id="fig|13690.10.peg.4630"/>